<accession>A0A512M4T6</accession>
<evidence type="ECO:0000313" key="2">
    <source>
        <dbReference type="Proteomes" id="UP000321577"/>
    </source>
</evidence>
<organism evidence="1 2">
    <name type="scientific">Brevifollis gellanilyticus</name>
    <dbReference type="NCBI Taxonomy" id="748831"/>
    <lineage>
        <taxon>Bacteria</taxon>
        <taxon>Pseudomonadati</taxon>
        <taxon>Verrucomicrobiota</taxon>
        <taxon>Verrucomicrobiia</taxon>
        <taxon>Verrucomicrobiales</taxon>
        <taxon>Verrucomicrobiaceae</taxon>
    </lineage>
</organism>
<dbReference type="AlphaFoldDB" id="A0A512M4T6"/>
<sequence length="136" mass="14867">MAALAALGVALTATSCVDPYYAGGYPRAGVSVGYQSGRPLVAARSGYYSRPGSYYGRNTGYYRSPYYGVRSTPVYVQRSSYPYRYGSFGYSPYRDVYSPYGYGGWGAPYRSGMVVSSFGRPAFGYGSGWGYNPYGW</sequence>
<protein>
    <submittedName>
        <fullName evidence="1">Uncharacterized protein</fullName>
    </submittedName>
</protein>
<gene>
    <name evidence="1" type="ORF">BGE01nite_10310</name>
</gene>
<dbReference type="Proteomes" id="UP000321577">
    <property type="component" value="Unassembled WGS sequence"/>
</dbReference>
<comment type="caution">
    <text evidence="1">The sequence shown here is derived from an EMBL/GenBank/DDBJ whole genome shotgun (WGS) entry which is preliminary data.</text>
</comment>
<keyword evidence="2" id="KW-1185">Reference proteome</keyword>
<name>A0A512M4T6_9BACT</name>
<proteinExistence type="predicted"/>
<dbReference type="EMBL" id="BKAG01000005">
    <property type="protein sequence ID" value="GEP41740.1"/>
    <property type="molecule type" value="Genomic_DNA"/>
</dbReference>
<evidence type="ECO:0000313" key="1">
    <source>
        <dbReference type="EMBL" id="GEP41740.1"/>
    </source>
</evidence>
<reference evidence="1 2" key="1">
    <citation type="submission" date="2019-07" db="EMBL/GenBank/DDBJ databases">
        <title>Whole genome shotgun sequence of Brevifollis gellanilyticus NBRC 108608.</title>
        <authorList>
            <person name="Hosoyama A."/>
            <person name="Uohara A."/>
            <person name="Ohji S."/>
            <person name="Ichikawa N."/>
        </authorList>
    </citation>
    <scope>NUCLEOTIDE SEQUENCE [LARGE SCALE GENOMIC DNA]</scope>
    <source>
        <strain evidence="1 2">NBRC 108608</strain>
    </source>
</reference>